<evidence type="ECO:0000313" key="2">
    <source>
        <dbReference type="EMBL" id="KHJ90496.1"/>
    </source>
</evidence>
<gene>
    <name evidence="2" type="ORF">OESDEN_09661</name>
</gene>
<keyword evidence="3" id="KW-1185">Reference proteome</keyword>
<organism evidence="2 3">
    <name type="scientific">Oesophagostomum dentatum</name>
    <name type="common">Nodular worm</name>
    <dbReference type="NCBI Taxonomy" id="61180"/>
    <lineage>
        <taxon>Eukaryota</taxon>
        <taxon>Metazoa</taxon>
        <taxon>Ecdysozoa</taxon>
        <taxon>Nematoda</taxon>
        <taxon>Chromadorea</taxon>
        <taxon>Rhabditida</taxon>
        <taxon>Rhabditina</taxon>
        <taxon>Rhabditomorpha</taxon>
        <taxon>Strongyloidea</taxon>
        <taxon>Strongylidae</taxon>
        <taxon>Oesophagostomum</taxon>
    </lineage>
</organism>
<accession>A0A0B1T2W2</accession>
<keyword evidence="1" id="KW-0732">Signal</keyword>
<evidence type="ECO:0000256" key="1">
    <source>
        <dbReference type="SAM" id="SignalP"/>
    </source>
</evidence>
<dbReference type="FunFam" id="3.40.50.1820:FF:000191">
    <property type="entry name" value="LIPaSe related"/>
    <property type="match status" value="1"/>
</dbReference>
<dbReference type="SUPFAM" id="SSF53474">
    <property type="entry name" value="alpha/beta-Hydrolases"/>
    <property type="match status" value="1"/>
</dbReference>
<dbReference type="GO" id="GO:0016298">
    <property type="term" value="F:lipase activity"/>
    <property type="evidence" value="ECO:0007669"/>
    <property type="project" value="TreeGrafter"/>
</dbReference>
<dbReference type="EMBL" id="KN552963">
    <property type="protein sequence ID" value="KHJ90496.1"/>
    <property type="molecule type" value="Genomic_DNA"/>
</dbReference>
<evidence type="ECO:0000313" key="3">
    <source>
        <dbReference type="Proteomes" id="UP000053660"/>
    </source>
</evidence>
<dbReference type="Gene3D" id="3.40.50.1820">
    <property type="entry name" value="alpha/beta hydrolase"/>
    <property type="match status" value="1"/>
</dbReference>
<dbReference type="InterPro" id="IPR029058">
    <property type="entry name" value="AB_hydrolase_fold"/>
</dbReference>
<dbReference type="GO" id="GO:0016042">
    <property type="term" value="P:lipid catabolic process"/>
    <property type="evidence" value="ECO:0007669"/>
    <property type="project" value="InterPro"/>
</dbReference>
<dbReference type="Pfam" id="PF01674">
    <property type="entry name" value="Lipase_2"/>
    <property type="match status" value="1"/>
</dbReference>
<feature type="signal peptide" evidence="1">
    <location>
        <begin position="1"/>
        <end position="18"/>
    </location>
</feature>
<dbReference type="PANTHER" id="PTHR32015:SF1">
    <property type="entry name" value="LIPASE"/>
    <property type="match status" value="1"/>
</dbReference>
<dbReference type="OrthoDB" id="5821855at2759"/>
<dbReference type="InterPro" id="IPR002918">
    <property type="entry name" value="Lipase_EstA/Esterase_EstB"/>
</dbReference>
<protein>
    <submittedName>
        <fullName evidence="2">Triacylglycerol lipase</fullName>
    </submittedName>
</protein>
<dbReference type="Proteomes" id="UP000053660">
    <property type="component" value="Unassembled WGS sequence"/>
</dbReference>
<dbReference type="PANTHER" id="PTHR32015">
    <property type="entry name" value="FASTING INDUCED LIPASE"/>
    <property type="match status" value="1"/>
</dbReference>
<dbReference type="AlphaFoldDB" id="A0A0B1T2W2"/>
<proteinExistence type="predicted"/>
<feature type="chain" id="PRO_5002082906" evidence="1">
    <location>
        <begin position="19"/>
        <end position="359"/>
    </location>
</feature>
<sequence>MMLFFWAFFLLAFSSSTAEILGPLSDDFKQWLNSNGYQTDDFEREDYGTQGSYGGKSATATMMERKNGKGPQQIFFIFPILTFLFKKSNVKNTPVIFIHGNSDAALHLSTTATGWTNSIQYFLDNGYTQAELYATSWGDTNTSNAIKRTHNCHDLLRLRRFMQAVLDYTGSPKVSFITHSMGVTLGRKLIKGGAVNGNDGSCNLGNPLTAKVDVFLGLAGANYGLCNCEGAGVEEPTCNKKNGFWPGDTCGLNTYKCGLKPLPFPCNGPTYSSLLMNMNTDNVREASTVYSAWSQADDLILYEDEVWGRPTSLIPTSNGKVVYKKYTHMQTKENTAADQYLMVVNKTLPTSENSQISGY</sequence>
<reference evidence="2 3" key="1">
    <citation type="submission" date="2014-03" db="EMBL/GenBank/DDBJ databases">
        <title>Draft genome of the hookworm Oesophagostomum dentatum.</title>
        <authorList>
            <person name="Mitreva M."/>
        </authorList>
    </citation>
    <scope>NUCLEOTIDE SEQUENCE [LARGE SCALE GENOMIC DNA]</scope>
    <source>
        <strain evidence="2 3">OD-Hann</strain>
    </source>
</reference>
<name>A0A0B1T2W2_OESDE</name>